<dbReference type="InterPro" id="IPR000914">
    <property type="entry name" value="SBP_5_dom"/>
</dbReference>
<dbReference type="SUPFAM" id="SSF53850">
    <property type="entry name" value="Periplasmic binding protein-like II"/>
    <property type="match status" value="1"/>
</dbReference>
<evidence type="ECO:0000313" key="5">
    <source>
        <dbReference type="EMBL" id="POR47987.1"/>
    </source>
</evidence>
<keyword evidence="6" id="KW-1185">Reference proteome</keyword>
<dbReference type="Gene3D" id="3.90.76.10">
    <property type="entry name" value="Dipeptide-binding Protein, Domain 1"/>
    <property type="match status" value="1"/>
</dbReference>
<dbReference type="AlphaFoldDB" id="A0A2S4M018"/>
<name>A0A2S4M018_9HYPH</name>
<dbReference type="GO" id="GO:0015833">
    <property type="term" value="P:peptide transport"/>
    <property type="evidence" value="ECO:0007669"/>
    <property type="project" value="TreeGrafter"/>
</dbReference>
<dbReference type="PANTHER" id="PTHR30290:SF83">
    <property type="entry name" value="ABC TRANSPORTER SUBSTRATE-BINDING PROTEIN"/>
    <property type="match status" value="1"/>
</dbReference>
<reference evidence="5 6" key="1">
    <citation type="submission" date="2018-01" db="EMBL/GenBank/DDBJ databases">
        <title>Genomic Encyclopedia of Type Strains, Phase III (KMG-III): the genomes of soil and plant-associated and newly described type strains.</title>
        <authorList>
            <person name="Whitman W."/>
        </authorList>
    </citation>
    <scope>NUCLEOTIDE SEQUENCE [LARGE SCALE GENOMIC DNA]</scope>
    <source>
        <strain evidence="5 6">1131</strain>
    </source>
</reference>
<proteinExistence type="inferred from homology"/>
<dbReference type="Proteomes" id="UP000236919">
    <property type="component" value="Unassembled WGS sequence"/>
</dbReference>
<evidence type="ECO:0000256" key="3">
    <source>
        <dbReference type="SAM" id="SignalP"/>
    </source>
</evidence>
<comment type="similarity">
    <text evidence="2">Belongs to the bacterial solute-binding protein 5 family.</text>
</comment>
<dbReference type="PIRSF" id="PIRSF002741">
    <property type="entry name" value="MppA"/>
    <property type="match status" value="1"/>
</dbReference>
<protein>
    <submittedName>
        <fullName evidence="5">ABC-type transport system substrate-binding protein</fullName>
    </submittedName>
</protein>
<comment type="caution">
    <text evidence="5">The sequence shown here is derived from an EMBL/GenBank/DDBJ whole genome shotgun (WGS) entry which is preliminary data.</text>
</comment>
<dbReference type="PANTHER" id="PTHR30290">
    <property type="entry name" value="PERIPLASMIC BINDING COMPONENT OF ABC TRANSPORTER"/>
    <property type="match status" value="1"/>
</dbReference>
<accession>A0A2S4M018</accession>
<evidence type="ECO:0000313" key="6">
    <source>
        <dbReference type="Proteomes" id="UP000236919"/>
    </source>
</evidence>
<dbReference type="GO" id="GO:1904680">
    <property type="term" value="F:peptide transmembrane transporter activity"/>
    <property type="evidence" value="ECO:0007669"/>
    <property type="project" value="TreeGrafter"/>
</dbReference>
<evidence type="ECO:0000259" key="4">
    <source>
        <dbReference type="Pfam" id="PF00496"/>
    </source>
</evidence>
<gene>
    <name evidence="5" type="ORF">CYD53_1169</name>
</gene>
<dbReference type="InterPro" id="IPR030678">
    <property type="entry name" value="Peptide/Ni-bd"/>
</dbReference>
<dbReference type="OrthoDB" id="9803988at2"/>
<evidence type="ECO:0000256" key="1">
    <source>
        <dbReference type="ARBA" id="ARBA00004418"/>
    </source>
</evidence>
<feature type="signal peptide" evidence="3">
    <location>
        <begin position="1"/>
        <end position="40"/>
    </location>
</feature>
<dbReference type="Pfam" id="PF00496">
    <property type="entry name" value="SBP_bac_5"/>
    <property type="match status" value="1"/>
</dbReference>
<dbReference type="Gene3D" id="3.40.190.10">
    <property type="entry name" value="Periplasmic binding protein-like II"/>
    <property type="match status" value="1"/>
</dbReference>
<dbReference type="Gene3D" id="3.10.105.10">
    <property type="entry name" value="Dipeptide-binding Protein, Domain 3"/>
    <property type="match status" value="1"/>
</dbReference>
<dbReference type="InterPro" id="IPR039424">
    <property type="entry name" value="SBP_5"/>
</dbReference>
<dbReference type="CDD" id="cd08495">
    <property type="entry name" value="PBP2_NikA_DppA_OppA_like_8"/>
    <property type="match status" value="1"/>
</dbReference>
<comment type="subcellular location">
    <subcellularLocation>
        <location evidence="1">Periplasm</location>
    </subcellularLocation>
</comment>
<dbReference type="GO" id="GO:0043190">
    <property type="term" value="C:ATP-binding cassette (ABC) transporter complex"/>
    <property type="evidence" value="ECO:0007669"/>
    <property type="project" value="InterPro"/>
</dbReference>
<dbReference type="RefSeq" id="WP_103720273.1">
    <property type="nucleotide sequence ID" value="NZ_PQFZ01000016.1"/>
</dbReference>
<organism evidence="5 6">
    <name type="scientific">Bosea psychrotolerans</name>
    <dbReference type="NCBI Taxonomy" id="1871628"/>
    <lineage>
        <taxon>Bacteria</taxon>
        <taxon>Pseudomonadati</taxon>
        <taxon>Pseudomonadota</taxon>
        <taxon>Alphaproteobacteria</taxon>
        <taxon>Hyphomicrobiales</taxon>
        <taxon>Boseaceae</taxon>
        <taxon>Bosea</taxon>
    </lineage>
</organism>
<dbReference type="EMBL" id="PQFZ01000016">
    <property type="protein sequence ID" value="POR47987.1"/>
    <property type="molecule type" value="Genomic_DNA"/>
</dbReference>
<feature type="chain" id="PRO_5015529954" evidence="3">
    <location>
        <begin position="41"/>
        <end position="549"/>
    </location>
</feature>
<dbReference type="GO" id="GO:0030288">
    <property type="term" value="C:outer membrane-bounded periplasmic space"/>
    <property type="evidence" value="ECO:0007669"/>
    <property type="project" value="UniProtKB-ARBA"/>
</dbReference>
<evidence type="ECO:0000256" key="2">
    <source>
        <dbReference type="ARBA" id="ARBA00005695"/>
    </source>
</evidence>
<keyword evidence="3" id="KW-0732">Signal</keyword>
<sequence length="549" mass="59717">MPESRFHWSSSAIFARLKPALRGALAGIGCALLVPQAATAQTLRIAMTASDIPTTTGMPNNGFEGMRFLGYPVFESLVLWDLTTTDRLAPLRPGLAERWEQSPDDPKTWIFHLRRGVTFHDGTAFDADAVIWNLERYFNKDAPQFEPPAAGIVRARAPITTGYRKLDAMTVAITTASPASYYPYMAALILLSSPASFEKAGRDWAKVGLVGSAGTGPFRIGSVAPRERVELIRNDGYWDTAKKARLEKVVLQPIPEANARLAALRTGQVDWIEVPPADGIPSLKQAGFAIVTGSYPHVWPWFYSIGATNSPFKDVRVRQALNYCIDRAGIVELLNGTAEPAVGWLKASDPDFGKPVNRYGFDPAKGKALLAQAGYSAQKPLSFKVMISTSGSGQMSPLPMNEFLQANLKEACGVNVEFVVSEWQVLLNNMRALPDAPALNGSLSLNISSPSSDVAVMARYFAAAGAPPNGFNFAQWKDDAFEAAFAKLAATTDPKVVAEQTAIAHERLVDNPPWLYIVHDLNPRAMSGKVKGFVSPQSWFVDLTLVTMQ</sequence>
<feature type="domain" description="Solute-binding protein family 5" evidence="4">
    <location>
        <begin position="91"/>
        <end position="431"/>
    </location>
</feature>